<sequence length="349" mass="38757">MFKPSFHRSFAGNLKKFHSFSLARSVYQQPSFDINDSNSSDLKNDKKIVEIRRKTISDIYNIYHKKEPITVLTAHDFITGKFADLAKTDIVLVGDSLGMVSLGYPSTNELPFEEFLYHVKSVSRGVRQSFLIADLPFGTYETSIEKAVESSIQLVKNGANAVKLEGGVEYLDTIKKLSSIGIPVVGHIGLTPQRHNSLGGFKAQGKNVNNALEIFKNALCLQKTGAKLLLLECIPQKLAKYITENVSIPTIGIGAGNHTSAQVIVQSDLLGMHGVNSLPKFVKPYENFLEKGVSAIKKYNHDVKTRAYPETGIHTFTIKNSVYLDFLEIAEKIKTYPLKDLQSFDLDVN</sequence>
<dbReference type="CDD" id="cd06557">
    <property type="entry name" value="KPHMT-like"/>
    <property type="match status" value="1"/>
</dbReference>
<reference evidence="8" key="1">
    <citation type="submission" date="2016-05" db="EMBL/GenBank/DDBJ databases">
        <title>Comparative genomics of biotechnologically important yeasts.</title>
        <authorList>
            <consortium name="DOE Joint Genome Institute"/>
            <person name="Riley R."/>
            <person name="Haridas S."/>
            <person name="Wolfe K.H."/>
            <person name="Lopes M.R."/>
            <person name="Hittinger C.T."/>
            <person name="Goker M."/>
            <person name="Salamov A."/>
            <person name="Wisecaver J."/>
            <person name="Long T.M."/>
            <person name="Aerts A.L."/>
            <person name="Barry K."/>
            <person name="Choi C."/>
            <person name="Clum A."/>
            <person name="Coughlan A.Y."/>
            <person name="Deshpande S."/>
            <person name="Douglass A.P."/>
            <person name="Hanson S.J."/>
            <person name="Klenk H.-P."/>
            <person name="Labutti K."/>
            <person name="Lapidus A."/>
            <person name="Lindquist E."/>
            <person name="Lipzen A."/>
            <person name="Meier-Kolthoff J.P."/>
            <person name="Ohm R.A."/>
            <person name="Otillar R.P."/>
            <person name="Pangilinan J."/>
            <person name="Peng Y."/>
            <person name="Rokas A."/>
            <person name="Rosa C.A."/>
            <person name="Scheuner C."/>
            <person name="Sibirny A.A."/>
            <person name="Slot J.C."/>
            <person name="Stielow J.B."/>
            <person name="Sun H."/>
            <person name="Kurtzman C.P."/>
            <person name="Blackwell M."/>
            <person name="Grigoriev I.V."/>
            <person name="Jeffries T.W."/>
        </authorList>
    </citation>
    <scope>NUCLEOTIDE SEQUENCE [LARGE SCALE GENOMIC DNA]</scope>
    <source>
        <strain evidence="8">DSM 1968</strain>
    </source>
</reference>
<keyword evidence="4 6" id="KW-0808">Transferase</keyword>
<dbReference type="Proteomes" id="UP000095038">
    <property type="component" value="Unassembled WGS sequence"/>
</dbReference>
<dbReference type="EMBL" id="KV454488">
    <property type="protein sequence ID" value="ODV59113.1"/>
    <property type="molecule type" value="Genomic_DNA"/>
</dbReference>
<dbReference type="GeneID" id="30968895"/>
<dbReference type="NCBIfam" id="NF001452">
    <property type="entry name" value="PRK00311.1"/>
    <property type="match status" value="1"/>
</dbReference>
<comment type="pathway">
    <text evidence="1 6">Cofactor biosynthesis; (R)-pantothenate biosynthesis; (R)-pantoate from 3-methyl-2-oxobutanoate: step 1/2.</text>
</comment>
<evidence type="ECO:0000256" key="2">
    <source>
        <dbReference type="ARBA" id="ARBA00008676"/>
    </source>
</evidence>
<evidence type="ECO:0000313" key="8">
    <source>
        <dbReference type="Proteomes" id="UP000095038"/>
    </source>
</evidence>
<dbReference type="FunFam" id="3.20.20.60:FF:000003">
    <property type="entry name" value="3-methyl-2-oxobutanoate hydroxymethyltransferase"/>
    <property type="match status" value="1"/>
</dbReference>
<organism evidence="7 8">
    <name type="scientific">Ascoidea rubescens DSM 1968</name>
    <dbReference type="NCBI Taxonomy" id="1344418"/>
    <lineage>
        <taxon>Eukaryota</taxon>
        <taxon>Fungi</taxon>
        <taxon>Dikarya</taxon>
        <taxon>Ascomycota</taxon>
        <taxon>Saccharomycotina</taxon>
        <taxon>Saccharomycetes</taxon>
        <taxon>Ascoideaceae</taxon>
        <taxon>Ascoidea</taxon>
    </lineage>
</organism>
<dbReference type="EC" id="2.1.2.11" evidence="3 6"/>
<dbReference type="InterPro" id="IPR040442">
    <property type="entry name" value="Pyrv_kinase-like_dom_sf"/>
</dbReference>
<name>A0A1D2VCB0_9ASCO</name>
<dbReference type="FunCoup" id="A0A1D2VCB0">
    <property type="interactions" value="162"/>
</dbReference>
<evidence type="ECO:0000256" key="4">
    <source>
        <dbReference type="ARBA" id="ARBA00022679"/>
    </source>
</evidence>
<evidence type="ECO:0000313" key="7">
    <source>
        <dbReference type="EMBL" id="ODV59113.1"/>
    </source>
</evidence>
<dbReference type="GO" id="GO:0003864">
    <property type="term" value="F:3-methyl-2-oxobutanoate hydroxymethyltransferase activity"/>
    <property type="evidence" value="ECO:0007669"/>
    <property type="project" value="UniProtKB-EC"/>
</dbReference>
<evidence type="ECO:0000256" key="5">
    <source>
        <dbReference type="ARBA" id="ARBA00049172"/>
    </source>
</evidence>
<dbReference type="PANTHER" id="PTHR20881:SF0">
    <property type="entry name" value="3-METHYL-2-OXOBUTANOATE HYDROXYMETHYLTRANSFERASE"/>
    <property type="match status" value="1"/>
</dbReference>
<dbReference type="InterPro" id="IPR003700">
    <property type="entry name" value="Pantoate_hydroxy_MeTrfase"/>
</dbReference>
<comment type="catalytic activity">
    <reaction evidence="5 6">
        <text>(6R)-5,10-methylene-5,6,7,8-tetrahydrofolate + 3-methyl-2-oxobutanoate + H2O = 2-dehydropantoate + (6S)-5,6,7,8-tetrahydrofolate</text>
        <dbReference type="Rhea" id="RHEA:11824"/>
        <dbReference type="ChEBI" id="CHEBI:11561"/>
        <dbReference type="ChEBI" id="CHEBI:11851"/>
        <dbReference type="ChEBI" id="CHEBI:15377"/>
        <dbReference type="ChEBI" id="CHEBI:15636"/>
        <dbReference type="ChEBI" id="CHEBI:57453"/>
        <dbReference type="EC" id="2.1.2.11"/>
    </reaction>
</comment>
<comment type="function">
    <text evidence="6">Catalyzes the reversible reaction in which hydroxymethyl group from 5,10-methylenetetrahydrofolate is transferred onto alpha-ketoisovalerate to form ketopantoate.</text>
</comment>
<dbReference type="GO" id="GO:0005739">
    <property type="term" value="C:mitochondrion"/>
    <property type="evidence" value="ECO:0007669"/>
    <property type="project" value="EnsemblFungi"/>
</dbReference>
<evidence type="ECO:0000256" key="3">
    <source>
        <dbReference type="ARBA" id="ARBA00012618"/>
    </source>
</evidence>
<keyword evidence="8" id="KW-1185">Reference proteome</keyword>
<dbReference type="UniPathway" id="UPA00028">
    <property type="reaction ID" value="UER00003"/>
</dbReference>
<dbReference type="GO" id="GO:0000287">
    <property type="term" value="F:magnesium ion binding"/>
    <property type="evidence" value="ECO:0007669"/>
    <property type="project" value="TreeGrafter"/>
</dbReference>
<dbReference type="InParanoid" id="A0A1D2VCB0"/>
<dbReference type="NCBIfam" id="TIGR00222">
    <property type="entry name" value="panB"/>
    <property type="match status" value="1"/>
</dbReference>
<gene>
    <name evidence="7" type="ORF">ASCRUDRAFT_9850</name>
</gene>
<dbReference type="STRING" id="1344418.A0A1D2VCB0"/>
<evidence type="ECO:0000256" key="1">
    <source>
        <dbReference type="ARBA" id="ARBA00005033"/>
    </source>
</evidence>
<dbReference type="GO" id="GO:0015940">
    <property type="term" value="P:pantothenate biosynthetic process"/>
    <property type="evidence" value="ECO:0007669"/>
    <property type="project" value="UniProtKB-UniPathway"/>
</dbReference>
<accession>A0A1D2VCB0</accession>
<keyword evidence="6" id="KW-0566">Pantothenate biosynthesis</keyword>
<comment type="similarity">
    <text evidence="2 6">Belongs to the PanB family.</text>
</comment>
<dbReference type="PANTHER" id="PTHR20881">
    <property type="entry name" value="3-METHYL-2-OXOBUTANOATE HYDROXYMETHYLTRANSFERASE"/>
    <property type="match status" value="1"/>
</dbReference>
<dbReference type="SUPFAM" id="SSF51621">
    <property type="entry name" value="Phosphoenolpyruvate/pyruvate domain"/>
    <property type="match status" value="1"/>
</dbReference>
<evidence type="ECO:0000256" key="6">
    <source>
        <dbReference type="RuleBase" id="RU362100"/>
    </source>
</evidence>
<protein>
    <recommendedName>
        <fullName evidence="3 6">3-methyl-2-oxobutanoate hydroxymethyltransferase</fullName>
        <ecNumber evidence="3 6">2.1.2.11</ecNumber>
    </recommendedName>
</protein>
<proteinExistence type="inferred from homology"/>
<dbReference type="InterPro" id="IPR015813">
    <property type="entry name" value="Pyrv/PenolPyrv_kinase-like_dom"/>
</dbReference>
<dbReference type="Pfam" id="PF02548">
    <property type="entry name" value="Pantoate_transf"/>
    <property type="match status" value="1"/>
</dbReference>
<dbReference type="AlphaFoldDB" id="A0A1D2VCB0"/>
<dbReference type="HAMAP" id="MF_00156">
    <property type="entry name" value="PanB"/>
    <property type="match status" value="1"/>
</dbReference>
<dbReference type="RefSeq" id="XP_020045420.1">
    <property type="nucleotide sequence ID" value="XM_020195259.1"/>
</dbReference>
<dbReference type="OrthoDB" id="425211at2759"/>
<dbReference type="Gene3D" id="3.20.20.60">
    <property type="entry name" value="Phosphoenolpyruvate-binding domains"/>
    <property type="match status" value="1"/>
</dbReference>